<dbReference type="AlphaFoldDB" id="A0A1Y1IDV4"/>
<dbReference type="SUPFAM" id="SSF53474">
    <property type="entry name" value="alpha/beta-Hydrolases"/>
    <property type="match status" value="1"/>
</dbReference>
<feature type="compositionally biased region" description="Low complexity" evidence="1">
    <location>
        <begin position="431"/>
        <end position="440"/>
    </location>
</feature>
<keyword evidence="6" id="KW-1185">Reference proteome</keyword>
<accession>A0A1Y1IDV4</accession>
<dbReference type="PANTHER" id="PTHR46398">
    <property type="entry name" value="ALPHA/BETA-HYDROLASES SUPERFAMILY PROTEIN"/>
    <property type="match status" value="1"/>
</dbReference>
<name>A0A1Y1IDV4_KLENI</name>
<organism evidence="5 6">
    <name type="scientific">Klebsormidium nitens</name>
    <name type="common">Green alga</name>
    <name type="synonym">Ulothrix nitens</name>
    <dbReference type="NCBI Taxonomy" id="105231"/>
    <lineage>
        <taxon>Eukaryota</taxon>
        <taxon>Viridiplantae</taxon>
        <taxon>Streptophyta</taxon>
        <taxon>Klebsormidiophyceae</taxon>
        <taxon>Klebsormidiales</taxon>
        <taxon>Klebsormidiaceae</taxon>
        <taxon>Klebsormidium</taxon>
    </lineage>
</organism>
<evidence type="ECO:0000259" key="4">
    <source>
        <dbReference type="Pfam" id="PF01764"/>
    </source>
</evidence>
<feature type="transmembrane region" description="Helical" evidence="2">
    <location>
        <begin position="245"/>
        <end position="266"/>
    </location>
</feature>
<reference evidence="5 6" key="1">
    <citation type="journal article" date="2014" name="Nat. Commun.">
        <title>Klebsormidium flaccidum genome reveals primary factors for plant terrestrial adaptation.</title>
        <authorList>
            <person name="Hori K."/>
            <person name="Maruyama F."/>
            <person name="Fujisawa T."/>
            <person name="Togashi T."/>
            <person name="Yamamoto N."/>
            <person name="Seo M."/>
            <person name="Sato S."/>
            <person name="Yamada T."/>
            <person name="Mori H."/>
            <person name="Tajima N."/>
            <person name="Moriyama T."/>
            <person name="Ikeuchi M."/>
            <person name="Watanabe M."/>
            <person name="Wada H."/>
            <person name="Kobayashi K."/>
            <person name="Saito M."/>
            <person name="Masuda T."/>
            <person name="Sasaki-Sekimoto Y."/>
            <person name="Mashiguchi K."/>
            <person name="Awai K."/>
            <person name="Shimojima M."/>
            <person name="Masuda S."/>
            <person name="Iwai M."/>
            <person name="Nobusawa T."/>
            <person name="Narise T."/>
            <person name="Kondo S."/>
            <person name="Saito H."/>
            <person name="Sato R."/>
            <person name="Murakawa M."/>
            <person name="Ihara Y."/>
            <person name="Oshima-Yamada Y."/>
            <person name="Ohtaka K."/>
            <person name="Satoh M."/>
            <person name="Sonobe K."/>
            <person name="Ishii M."/>
            <person name="Ohtani R."/>
            <person name="Kanamori-Sato M."/>
            <person name="Honoki R."/>
            <person name="Miyazaki D."/>
            <person name="Mochizuki H."/>
            <person name="Umetsu J."/>
            <person name="Higashi K."/>
            <person name="Shibata D."/>
            <person name="Kamiya Y."/>
            <person name="Sato N."/>
            <person name="Nakamura Y."/>
            <person name="Tabata S."/>
            <person name="Ida S."/>
            <person name="Kurokawa K."/>
            <person name="Ohta H."/>
        </authorList>
    </citation>
    <scope>NUCLEOTIDE SEQUENCE [LARGE SCALE GENOMIC DNA]</scope>
    <source>
        <strain evidence="5 6">NIES-2285</strain>
    </source>
</reference>
<dbReference type="OMA" id="CVMCLKD"/>
<keyword evidence="3" id="KW-0732">Signal</keyword>
<keyword evidence="2" id="KW-1133">Transmembrane helix</keyword>
<feature type="domain" description="Fungal lipase-type" evidence="4">
    <location>
        <begin position="107"/>
        <end position="243"/>
    </location>
</feature>
<protein>
    <recommendedName>
        <fullName evidence="4">Fungal lipase-type domain-containing protein</fullName>
    </recommendedName>
</protein>
<dbReference type="STRING" id="105231.A0A1Y1IDV4"/>
<dbReference type="PANTHER" id="PTHR46398:SF7">
    <property type="entry name" value="ALPHA_BETA-HYDROLASES SUPERFAMILY PROTEIN"/>
    <property type="match status" value="1"/>
</dbReference>
<feature type="signal peptide" evidence="3">
    <location>
        <begin position="1"/>
        <end position="17"/>
    </location>
</feature>
<keyword evidence="2" id="KW-0472">Membrane</keyword>
<evidence type="ECO:0000313" key="5">
    <source>
        <dbReference type="EMBL" id="GAQ86907.1"/>
    </source>
</evidence>
<evidence type="ECO:0000313" key="6">
    <source>
        <dbReference type="Proteomes" id="UP000054558"/>
    </source>
</evidence>
<dbReference type="GO" id="GO:0006629">
    <property type="term" value="P:lipid metabolic process"/>
    <property type="evidence" value="ECO:0007669"/>
    <property type="project" value="InterPro"/>
</dbReference>
<evidence type="ECO:0000256" key="3">
    <source>
        <dbReference type="SAM" id="SignalP"/>
    </source>
</evidence>
<sequence length="440" mass="49534">MATCTCLVFPLLEVVGAGTCFRWCWTRCARHGSKDSQQWVEASIEDIEDIRHYCCLVSGAYATTLDRLQTRTGIESLENVTLHVDKQSHGRVPPHYMFTDHARKDIVLCMRGLNLLNVHDYVTLADTRIGSKAYDGGFVHRGLFSAAKWLMDHEGDRISDLLKENGDDYTFTLVGHSLGAGVASLFAILMVNNAAKFGNIDRARIRCFAIAPARCMSINLAVRYSDVIRSIVLQDDFLPRSSTPIMKIFLLSSLVFTVLVLLGRFWRDTCTSERKMLADPKRLYPPGKLYHIVYKEPCNCSSLPPVVRMATPVEGRFERLVLSCTTTSDHHVLHYQVYAEQALQNYTGEPIQTMPPAVIEMKRDFDQHKREQLKRYDVEKLRSQRKERKGAAAGQAVGTADGTMDDEMVEKGSGSGEEEGVGNFVTRLRRSLTMSRSLPQ</sequence>
<dbReference type="EMBL" id="DF237268">
    <property type="protein sequence ID" value="GAQ86907.1"/>
    <property type="molecule type" value="Genomic_DNA"/>
</dbReference>
<dbReference type="InterPro" id="IPR029058">
    <property type="entry name" value="AB_hydrolase_fold"/>
</dbReference>
<keyword evidence="2" id="KW-0812">Transmembrane</keyword>
<dbReference type="OrthoDB" id="438440at2759"/>
<gene>
    <name evidence="5" type="ORF">KFL_003190180</name>
</gene>
<proteinExistence type="predicted"/>
<feature type="chain" id="PRO_5011987933" description="Fungal lipase-type domain-containing protein" evidence="3">
    <location>
        <begin position="18"/>
        <end position="440"/>
    </location>
</feature>
<dbReference type="CDD" id="cd00519">
    <property type="entry name" value="Lipase_3"/>
    <property type="match status" value="1"/>
</dbReference>
<feature type="transmembrane region" description="Helical" evidence="2">
    <location>
        <begin position="169"/>
        <end position="191"/>
    </location>
</feature>
<dbReference type="Proteomes" id="UP000054558">
    <property type="component" value="Unassembled WGS sequence"/>
</dbReference>
<dbReference type="Pfam" id="PF01764">
    <property type="entry name" value="Lipase_3"/>
    <property type="match status" value="1"/>
</dbReference>
<evidence type="ECO:0000256" key="1">
    <source>
        <dbReference type="SAM" id="MobiDB-lite"/>
    </source>
</evidence>
<dbReference type="Gene3D" id="3.40.50.1820">
    <property type="entry name" value="alpha/beta hydrolase"/>
    <property type="match status" value="1"/>
</dbReference>
<evidence type="ECO:0000256" key="2">
    <source>
        <dbReference type="SAM" id="Phobius"/>
    </source>
</evidence>
<feature type="region of interest" description="Disordered" evidence="1">
    <location>
        <begin position="379"/>
        <end position="440"/>
    </location>
</feature>
<dbReference type="InterPro" id="IPR002921">
    <property type="entry name" value="Fungal_lipase-type"/>
</dbReference>